<evidence type="ECO:0000256" key="1">
    <source>
        <dbReference type="ARBA" id="ARBA00010218"/>
    </source>
</evidence>
<dbReference type="AlphaFoldDB" id="A0A9P7Q6C7"/>
<feature type="domain" description="Transcription factor Iwr1" evidence="3">
    <location>
        <begin position="316"/>
        <end position="385"/>
    </location>
</feature>
<comment type="caution">
    <text evidence="4">The sequence shown here is derived from an EMBL/GenBank/DDBJ whole genome shotgun (WGS) entry which is preliminary data.</text>
</comment>
<dbReference type="Pfam" id="PF08574">
    <property type="entry name" value="Iwr1"/>
    <property type="match status" value="1"/>
</dbReference>
<feature type="compositionally biased region" description="Acidic residues" evidence="2">
    <location>
        <begin position="292"/>
        <end position="312"/>
    </location>
</feature>
<evidence type="ECO:0000313" key="4">
    <source>
        <dbReference type="EMBL" id="KAG6121012.1"/>
    </source>
</evidence>
<dbReference type="GO" id="GO:0006606">
    <property type="term" value="P:protein import into nucleus"/>
    <property type="evidence" value="ECO:0007669"/>
    <property type="project" value="InterPro"/>
</dbReference>
<comment type="similarity">
    <text evidence="1">Belongs to the IWR1/SLC7A6OS family.</text>
</comment>
<dbReference type="InterPro" id="IPR013883">
    <property type="entry name" value="TF_Iwr1_dom"/>
</dbReference>
<accession>A0A9P7Q6C7</accession>
<evidence type="ECO:0000313" key="5">
    <source>
        <dbReference type="Proteomes" id="UP000732380"/>
    </source>
</evidence>
<evidence type="ECO:0000259" key="3">
    <source>
        <dbReference type="Pfam" id="PF08574"/>
    </source>
</evidence>
<dbReference type="InterPro" id="IPR040150">
    <property type="entry name" value="Iwr1"/>
</dbReference>
<feature type="region of interest" description="Disordered" evidence="2">
    <location>
        <begin position="27"/>
        <end position="221"/>
    </location>
</feature>
<feature type="region of interest" description="Disordered" evidence="2">
    <location>
        <begin position="263"/>
        <end position="318"/>
    </location>
</feature>
<feature type="compositionally biased region" description="Basic residues" evidence="2">
    <location>
        <begin position="151"/>
        <end position="160"/>
    </location>
</feature>
<name>A0A9P7Q6C7_9HYPO</name>
<dbReference type="PANTHER" id="PTHR28063:SF1">
    <property type="entry name" value="RNA POLYMERASE II NUCLEAR LOCALIZATION PROTEIN IWR1"/>
    <property type="match status" value="1"/>
</dbReference>
<feature type="region of interest" description="Disordered" evidence="2">
    <location>
        <begin position="359"/>
        <end position="388"/>
    </location>
</feature>
<keyword evidence="5" id="KW-1185">Reference proteome</keyword>
<proteinExistence type="inferred from homology"/>
<evidence type="ECO:0000256" key="2">
    <source>
        <dbReference type="SAM" id="MobiDB-lite"/>
    </source>
</evidence>
<sequence length="449" mass="51214">MSIPPQIIRVKRKRDVETPVTFLQFDEDSKRQQSVRNWAYQRRDTTASQPAVDSKAAQPVIHVSEPSEARKRKKVQNEEDEPQISEKPSNASTEPQISEKPSNASTEPQEPRRFHVSRAMFTKRTNETQESGAISKKTKHKSTVFVESTRKKLKSRRRRNLAVSPSPEQVASRAITPDVPPEETVAEQRQLKKPGVSRKPGSVATSQKPLNRTPLPDLSASRLEEDLDKITNDMNQWVLNELGANLQRMESDRQPLRFKPKTPAKRFHERHPELAAQTPAKSQGDAAANEVDGNEDDEDDEDDDDDDEDDENNDGKWLYDEYVRIPAHSVAVDVPSTEVGILVLGEEEESVLFFGSALDEDDELGEDDEDENAENYYAADYPEDEVDSDDEFGRQAYMYRHGNNSDDEEFDEILYEEQDEMVLQGDAEETDDARMARIKEFMQRNSAFR</sequence>
<feature type="compositionally biased region" description="Polar residues" evidence="2">
    <location>
        <begin position="86"/>
        <end position="108"/>
    </location>
</feature>
<organism evidence="4 5">
    <name type="scientific">Claviceps humidiphila</name>
    <dbReference type="NCBI Taxonomy" id="1294629"/>
    <lineage>
        <taxon>Eukaryota</taxon>
        <taxon>Fungi</taxon>
        <taxon>Dikarya</taxon>
        <taxon>Ascomycota</taxon>
        <taxon>Pezizomycotina</taxon>
        <taxon>Sordariomycetes</taxon>
        <taxon>Hypocreomycetidae</taxon>
        <taxon>Hypocreales</taxon>
        <taxon>Clavicipitaceae</taxon>
        <taxon>Claviceps</taxon>
    </lineage>
</organism>
<reference evidence="4 5" key="1">
    <citation type="journal article" date="2020" name="bioRxiv">
        <title>Whole genome comparisons of ergot fungi reveals the divergence and evolution of species within the genus Claviceps are the result of varying mechanisms driving genome evolution and host range expansion.</title>
        <authorList>
            <person name="Wyka S.A."/>
            <person name="Mondo S.J."/>
            <person name="Liu M."/>
            <person name="Dettman J."/>
            <person name="Nalam V."/>
            <person name="Broders K.D."/>
        </authorList>
    </citation>
    <scope>NUCLEOTIDE SEQUENCE [LARGE SCALE GENOMIC DNA]</scope>
    <source>
        <strain evidence="4 5">LM576</strain>
    </source>
</reference>
<dbReference type="EMBL" id="SRQM01000046">
    <property type="protein sequence ID" value="KAG6121012.1"/>
    <property type="molecule type" value="Genomic_DNA"/>
</dbReference>
<protein>
    <recommendedName>
        <fullName evidence="3">Transcription factor Iwr1 domain-containing protein</fullName>
    </recommendedName>
</protein>
<dbReference type="PANTHER" id="PTHR28063">
    <property type="entry name" value="RNA POLYMERASE II NUCLEAR LOCALIZATION PROTEIN IWR1"/>
    <property type="match status" value="1"/>
</dbReference>
<feature type="compositionally biased region" description="Acidic residues" evidence="2">
    <location>
        <begin position="359"/>
        <end position="373"/>
    </location>
</feature>
<dbReference type="Proteomes" id="UP000732380">
    <property type="component" value="Unassembled WGS sequence"/>
</dbReference>
<gene>
    <name evidence="4" type="ORF">E4U13_005607</name>
</gene>
<dbReference type="GO" id="GO:0005737">
    <property type="term" value="C:cytoplasm"/>
    <property type="evidence" value="ECO:0007669"/>
    <property type="project" value="TreeGrafter"/>
</dbReference>